<evidence type="ECO:0000256" key="1">
    <source>
        <dbReference type="ARBA" id="ARBA00004123"/>
    </source>
</evidence>
<dbReference type="InterPro" id="IPR013087">
    <property type="entry name" value="Znf_C2H2_type"/>
</dbReference>
<comment type="similarity">
    <text evidence="9">Belongs to the ZNF593/BUD20 C2H2-type zinc-finger protein family.</text>
</comment>
<dbReference type="InterPro" id="IPR036236">
    <property type="entry name" value="Znf_C2H2_sf"/>
</dbReference>
<evidence type="ECO:0000256" key="2">
    <source>
        <dbReference type="ARBA" id="ARBA00004496"/>
    </source>
</evidence>
<evidence type="ECO:0000256" key="6">
    <source>
        <dbReference type="ARBA" id="ARBA00022771"/>
    </source>
</evidence>
<evidence type="ECO:0000313" key="12">
    <source>
        <dbReference type="EMBL" id="TNJ28207.1"/>
    </source>
</evidence>
<dbReference type="PROSITE" id="PS00028">
    <property type="entry name" value="ZINC_FINGER_C2H2_1"/>
    <property type="match status" value="1"/>
</dbReference>
<dbReference type="PANTHER" id="PTHR46095:SF1">
    <property type="entry name" value="ZINC FINGER PROTEIN 593"/>
    <property type="match status" value="1"/>
</dbReference>
<gene>
    <name evidence="12" type="ORF">GMRT_14359</name>
</gene>
<dbReference type="SUPFAM" id="SSF57667">
    <property type="entry name" value="beta-beta-alpha zinc fingers"/>
    <property type="match status" value="1"/>
</dbReference>
<keyword evidence="3" id="KW-0963">Cytoplasm</keyword>
<comment type="caution">
    <text evidence="12">The sequence shown here is derived from an EMBL/GenBank/DDBJ whole genome shotgun (WGS) entry which is preliminary data.</text>
</comment>
<reference evidence="12 13" key="1">
    <citation type="submission" date="2019-05" db="EMBL/GenBank/DDBJ databases">
        <title>The compact genome of Giardia muris reveals important steps in the evolution of intestinal protozoan parasites.</title>
        <authorList>
            <person name="Xu F."/>
            <person name="Jimenez-Gonzalez A."/>
            <person name="Einarsson E."/>
            <person name="Astvaldsson A."/>
            <person name="Peirasmaki D."/>
            <person name="Eckmann L."/>
            <person name="Andersson J.O."/>
            <person name="Svard S.G."/>
            <person name="Jerlstrom-Hultqvist J."/>
        </authorList>
    </citation>
    <scope>NUCLEOTIDE SEQUENCE [LARGE SCALE GENOMIC DNA]</scope>
    <source>
        <strain evidence="12 13">Roberts-Thomson</strain>
    </source>
</reference>
<dbReference type="Pfam" id="PF12171">
    <property type="entry name" value="zf-C2H2_jaz"/>
    <property type="match status" value="1"/>
</dbReference>
<keyword evidence="6" id="KW-0863">Zinc-finger</keyword>
<evidence type="ECO:0000256" key="3">
    <source>
        <dbReference type="ARBA" id="ARBA00022490"/>
    </source>
</evidence>
<evidence type="ECO:0000313" key="13">
    <source>
        <dbReference type="Proteomes" id="UP000315496"/>
    </source>
</evidence>
<evidence type="ECO:0000256" key="7">
    <source>
        <dbReference type="ARBA" id="ARBA00022833"/>
    </source>
</evidence>
<dbReference type="EMBL" id="VDLU01000002">
    <property type="protein sequence ID" value="TNJ28207.1"/>
    <property type="molecule type" value="Genomic_DNA"/>
</dbReference>
<protein>
    <submittedName>
        <fullName evidence="12">Zinc finger domain protein</fullName>
    </submittedName>
</protein>
<evidence type="ECO:0000256" key="4">
    <source>
        <dbReference type="ARBA" id="ARBA00022517"/>
    </source>
</evidence>
<dbReference type="OrthoDB" id="24683at2759"/>
<proteinExistence type="inferred from homology"/>
<dbReference type="AlphaFoldDB" id="A0A4Z1T540"/>
<keyword evidence="5" id="KW-0479">Metal-binding</keyword>
<dbReference type="Gene3D" id="3.30.160.60">
    <property type="entry name" value="Classic Zinc Finger"/>
    <property type="match status" value="1"/>
</dbReference>
<dbReference type="GO" id="GO:0005634">
    <property type="term" value="C:nucleus"/>
    <property type="evidence" value="ECO:0007669"/>
    <property type="project" value="UniProtKB-SubCell"/>
</dbReference>
<feature type="region of interest" description="Disordered" evidence="10">
    <location>
        <begin position="1"/>
        <end position="20"/>
    </location>
</feature>
<dbReference type="VEuPathDB" id="GiardiaDB:GMRT_14359"/>
<dbReference type="PANTHER" id="PTHR46095">
    <property type="entry name" value="ZINC FINGER PROTEIN 593"/>
    <property type="match status" value="1"/>
</dbReference>
<dbReference type="InterPro" id="IPR022755">
    <property type="entry name" value="Znf_C2H2_jaz"/>
</dbReference>
<evidence type="ECO:0000256" key="5">
    <source>
        <dbReference type="ARBA" id="ARBA00022723"/>
    </source>
</evidence>
<dbReference type="Proteomes" id="UP000315496">
    <property type="component" value="Chromosome 2"/>
</dbReference>
<feature type="compositionally biased region" description="Basic residues" evidence="10">
    <location>
        <begin position="1"/>
        <end position="16"/>
    </location>
</feature>
<sequence>MSKTRQKKKGKNHRVKQWVEEQRMRKDVDQILASLTPEQVARTRAQAPDPFLPGEGRFYCIICDKHFVDQAAHDGHLLGDYHRRQQKRLLEGGFTPLDAELAAGRGRPDNGPRLNRMD</sequence>
<keyword evidence="13" id="KW-1185">Reference proteome</keyword>
<evidence type="ECO:0000256" key="8">
    <source>
        <dbReference type="ARBA" id="ARBA00023242"/>
    </source>
</evidence>
<organism evidence="12 13">
    <name type="scientific">Giardia muris</name>
    <dbReference type="NCBI Taxonomy" id="5742"/>
    <lineage>
        <taxon>Eukaryota</taxon>
        <taxon>Metamonada</taxon>
        <taxon>Diplomonadida</taxon>
        <taxon>Hexamitidae</taxon>
        <taxon>Giardiinae</taxon>
        <taxon>Giardia</taxon>
    </lineage>
</organism>
<evidence type="ECO:0000256" key="10">
    <source>
        <dbReference type="SAM" id="MobiDB-lite"/>
    </source>
</evidence>
<keyword evidence="8" id="KW-0539">Nucleus</keyword>
<evidence type="ECO:0000259" key="11">
    <source>
        <dbReference type="PROSITE" id="PS00028"/>
    </source>
</evidence>
<accession>A0A4Z1T540</accession>
<feature type="region of interest" description="Disordered" evidence="10">
    <location>
        <begin position="94"/>
        <end position="118"/>
    </location>
</feature>
<name>A0A4Z1T540_GIAMU</name>
<comment type="subcellular location">
    <subcellularLocation>
        <location evidence="2">Cytoplasm</location>
    </subcellularLocation>
    <subcellularLocation>
        <location evidence="1">Nucleus</location>
    </subcellularLocation>
</comment>
<dbReference type="GO" id="GO:0008270">
    <property type="term" value="F:zinc ion binding"/>
    <property type="evidence" value="ECO:0007669"/>
    <property type="project" value="UniProtKB-KW"/>
</dbReference>
<dbReference type="GO" id="GO:0042254">
    <property type="term" value="P:ribosome biogenesis"/>
    <property type="evidence" value="ECO:0007669"/>
    <property type="project" value="UniProtKB-KW"/>
</dbReference>
<dbReference type="InterPro" id="IPR051879">
    <property type="entry name" value="C2H2-ZF_Maturation_Protein"/>
</dbReference>
<keyword evidence="7" id="KW-0862">Zinc</keyword>
<feature type="domain" description="C2H2-type" evidence="11">
    <location>
        <begin position="60"/>
        <end position="82"/>
    </location>
</feature>
<evidence type="ECO:0000256" key="9">
    <source>
        <dbReference type="ARBA" id="ARBA00038064"/>
    </source>
</evidence>
<feature type="compositionally biased region" description="Basic and acidic residues" evidence="10">
    <location>
        <begin position="106"/>
        <end position="118"/>
    </location>
</feature>
<keyword evidence="4" id="KW-0690">Ribosome biogenesis</keyword>
<dbReference type="GO" id="GO:0005737">
    <property type="term" value="C:cytoplasm"/>
    <property type="evidence" value="ECO:0007669"/>
    <property type="project" value="UniProtKB-SubCell"/>
</dbReference>